<dbReference type="RefSeq" id="WP_005271121.1">
    <property type="nucleotide sequence ID" value="NZ_ANPE02000187.1"/>
</dbReference>
<dbReference type="PANTHER" id="PTHR30136">
    <property type="entry name" value="HELIX-TURN-HELIX TRANSCRIPTIONAL REGULATOR, ICLR FAMILY"/>
    <property type="match status" value="1"/>
</dbReference>
<comment type="caution">
    <text evidence="7">The sequence shown here is derived from an EMBL/GenBank/DDBJ whole genome shotgun (WGS) entry which is preliminary data.</text>
</comment>
<dbReference type="InterPro" id="IPR036388">
    <property type="entry name" value="WH-like_DNA-bd_sf"/>
</dbReference>
<dbReference type="Gene3D" id="1.10.10.10">
    <property type="entry name" value="Winged helix-like DNA-binding domain superfamily/Winged helix DNA-binding domain"/>
    <property type="match status" value="1"/>
</dbReference>
<name>N1UZS7_9MICC</name>
<dbReference type="Pfam" id="PF01614">
    <property type="entry name" value="IclR_C"/>
    <property type="match status" value="1"/>
</dbReference>
<evidence type="ECO:0000259" key="6">
    <source>
        <dbReference type="PROSITE" id="PS51078"/>
    </source>
</evidence>
<dbReference type="Proteomes" id="UP000010729">
    <property type="component" value="Unassembled WGS sequence"/>
</dbReference>
<organism evidence="7 8">
    <name type="scientific">Arthrobacter crystallopoietes BAB-32</name>
    <dbReference type="NCBI Taxonomy" id="1246476"/>
    <lineage>
        <taxon>Bacteria</taxon>
        <taxon>Bacillati</taxon>
        <taxon>Actinomycetota</taxon>
        <taxon>Actinomycetes</taxon>
        <taxon>Micrococcales</taxon>
        <taxon>Micrococcaceae</taxon>
        <taxon>Crystallibacter</taxon>
    </lineage>
</organism>
<keyword evidence="3" id="KW-0804">Transcription</keyword>
<dbReference type="Gene3D" id="3.30.450.40">
    <property type="match status" value="1"/>
</dbReference>
<evidence type="ECO:0000313" key="8">
    <source>
        <dbReference type="Proteomes" id="UP000010729"/>
    </source>
</evidence>
<proteinExistence type="predicted"/>
<reference evidence="7 8" key="1">
    <citation type="journal article" date="2013" name="Genome Announc.">
        <title>Draft Genome Sequence of Arthrobacter crystallopoietes Strain BAB-32, Revealing Genes for Bioremediation.</title>
        <authorList>
            <person name="Joshi M.N."/>
            <person name="Pandit A.S."/>
            <person name="Sharma A."/>
            <person name="Pandya R.V."/>
            <person name="Desai S.M."/>
            <person name="Saxena A.K."/>
            <person name="Bagatharia S.B."/>
        </authorList>
    </citation>
    <scope>NUCLEOTIDE SEQUENCE [LARGE SCALE GENOMIC DNA]</scope>
    <source>
        <strain evidence="7 8">BAB-32</strain>
    </source>
</reference>
<dbReference type="GO" id="GO:0045892">
    <property type="term" value="P:negative regulation of DNA-templated transcription"/>
    <property type="evidence" value="ECO:0007669"/>
    <property type="project" value="TreeGrafter"/>
</dbReference>
<protein>
    <submittedName>
        <fullName evidence="7">IclR family transcriptional regulator</fullName>
    </submittedName>
</protein>
<dbReference type="PROSITE" id="PS51078">
    <property type="entry name" value="ICLR_ED"/>
    <property type="match status" value="1"/>
</dbReference>
<dbReference type="PANTHER" id="PTHR30136:SF24">
    <property type="entry name" value="HTH-TYPE TRANSCRIPTIONAL REPRESSOR ALLR"/>
    <property type="match status" value="1"/>
</dbReference>
<dbReference type="InterPro" id="IPR050707">
    <property type="entry name" value="HTH_MetabolicPath_Reg"/>
</dbReference>
<gene>
    <name evidence="7" type="ORF">D477_015586</name>
</gene>
<feature type="domain" description="HTH iclR-type" evidence="5">
    <location>
        <begin position="16"/>
        <end position="75"/>
    </location>
</feature>
<feature type="domain" description="IclR-ED" evidence="6">
    <location>
        <begin position="76"/>
        <end position="252"/>
    </location>
</feature>
<dbReference type="Pfam" id="PF09339">
    <property type="entry name" value="HTH_IclR"/>
    <property type="match status" value="1"/>
</dbReference>
<keyword evidence="8" id="KW-1185">Reference proteome</keyword>
<dbReference type="InterPro" id="IPR014757">
    <property type="entry name" value="Tscrpt_reg_IclR_C"/>
</dbReference>
<dbReference type="AlphaFoldDB" id="N1UZS7"/>
<evidence type="ECO:0000256" key="4">
    <source>
        <dbReference type="SAM" id="MobiDB-lite"/>
    </source>
</evidence>
<dbReference type="SUPFAM" id="SSF46785">
    <property type="entry name" value="Winged helix' DNA-binding domain"/>
    <property type="match status" value="1"/>
</dbReference>
<evidence type="ECO:0000256" key="1">
    <source>
        <dbReference type="ARBA" id="ARBA00023015"/>
    </source>
</evidence>
<dbReference type="PROSITE" id="PS51077">
    <property type="entry name" value="HTH_ICLR"/>
    <property type="match status" value="1"/>
</dbReference>
<dbReference type="EMBL" id="ANPE02000187">
    <property type="protein sequence ID" value="EMY33302.1"/>
    <property type="molecule type" value="Genomic_DNA"/>
</dbReference>
<keyword evidence="2" id="KW-0238">DNA-binding</keyword>
<evidence type="ECO:0000313" key="7">
    <source>
        <dbReference type="EMBL" id="EMY33302.1"/>
    </source>
</evidence>
<dbReference type="InterPro" id="IPR029016">
    <property type="entry name" value="GAF-like_dom_sf"/>
</dbReference>
<keyword evidence="1" id="KW-0805">Transcription regulation</keyword>
<dbReference type="GO" id="GO:0003677">
    <property type="term" value="F:DNA binding"/>
    <property type="evidence" value="ECO:0007669"/>
    <property type="project" value="UniProtKB-KW"/>
</dbReference>
<dbReference type="InterPro" id="IPR005471">
    <property type="entry name" value="Tscrpt_reg_IclR_N"/>
</dbReference>
<dbReference type="InterPro" id="IPR036390">
    <property type="entry name" value="WH_DNA-bd_sf"/>
</dbReference>
<dbReference type="GO" id="GO:0003700">
    <property type="term" value="F:DNA-binding transcription factor activity"/>
    <property type="evidence" value="ECO:0007669"/>
    <property type="project" value="TreeGrafter"/>
</dbReference>
<feature type="region of interest" description="Disordered" evidence="4">
    <location>
        <begin position="250"/>
        <end position="270"/>
    </location>
</feature>
<accession>N1UZS7</accession>
<evidence type="ECO:0000259" key="5">
    <source>
        <dbReference type="PROSITE" id="PS51077"/>
    </source>
</evidence>
<evidence type="ECO:0000256" key="3">
    <source>
        <dbReference type="ARBA" id="ARBA00023163"/>
    </source>
</evidence>
<sequence length="270" mass="28771">MDPQLQRILETGEEGSAILSRGLALLHLVSFASGISMRELSEQSGIPLATTYRVVGQLVAAGFVVEHEGLIHAGTRMAPAGTNETPHLVEFARPSLHMAAMKSGLTAVLTVRVHTLALCLDVAASRGAQSASFRIGETRPLYAGASATPLLAFAKPDVINRVLAGSLKRYTAQTPDEATLREKLERVRAVGYDITRGEVQPLWTGIGLPVLQNNEPICCLSLVGPSSGIRETEPYLALLREAAAELAASLPGGDRPHLWNPTDLSTEDHS</sequence>
<dbReference type="SUPFAM" id="SSF55781">
    <property type="entry name" value="GAF domain-like"/>
    <property type="match status" value="1"/>
</dbReference>
<evidence type="ECO:0000256" key="2">
    <source>
        <dbReference type="ARBA" id="ARBA00023125"/>
    </source>
</evidence>